<protein>
    <submittedName>
        <fullName evidence="7">AGC protein kinase</fullName>
    </submittedName>
</protein>
<dbReference type="VEuPathDB" id="FungiDB:H257_11492"/>
<dbReference type="InterPro" id="IPR000719">
    <property type="entry name" value="Prot_kinase_dom"/>
</dbReference>
<dbReference type="PANTHER" id="PTHR24353">
    <property type="entry name" value="CYCLIC NUCLEOTIDE-DEPENDENT PROTEIN KINASE"/>
    <property type="match status" value="1"/>
</dbReference>
<dbReference type="EMBL" id="KI913147">
    <property type="protein sequence ID" value="ETV73815.1"/>
    <property type="molecule type" value="Genomic_DNA"/>
</dbReference>
<evidence type="ECO:0000256" key="4">
    <source>
        <dbReference type="ARBA" id="ARBA00022777"/>
    </source>
</evidence>
<name>W4G2A6_APHAT</name>
<dbReference type="PROSITE" id="PS50011">
    <property type="entry name" value="PROTEIN_KINASE_DOM"/>
    <property type="match status" value="1"/>
</dbReference>
<dbReference type="GO" id="GO:0005524">
    <property type="term" value="F:ATP binding"/>
    <property type="evidence" value="ECO:0007669"/>
    <property type="project" value="UniProtKB-KW"/>
</dbReference>
<dbReference type="GO" id="GO:0005952">
    <property type="term" value="C:cAMP-dependent protein kinase complex"/>
    <property type="evidence" value="ECO:0007669"/>
    <property type="project" value="TreeGrafter"/>
</dbReference>
<evidence type="ECO:0000256" key="2">
    <source>
        <dbReference type="ARBA" id="ARBA00022679"/>
    </source>
</evidence>
<evidence type="ECO:0000259" key="6">
    <source>
        <dbReference type="PROSITE" id="PS50011"/>
    </source>
</evidence>
<dbReference type="InterPro" id="IPR008271">
    <property type="entry name" value="Ser/Thr_kinase_AS"/>
</dbReference>
<dbReference type="PANTHER" id="PTHR24353:SF37">
    <property type="entry name" value="CAMP-DEPENDENT PROTEIN KINASE CATALYTIC SUBUNIT PRKX"/>
    <property type="match status" value="1"/>
</dbReference>
<dbReference type="GO" id="GO:0004691">
    <property type="term" value="F:cAMP-dependent protein kinase activity"/>
    <property type="evidence" value="ECO:0007669"/>
    <property type="project" value="TreeGrafter"/>
</dbReference>
<dbReference type="OrthoDB" id="76001at2759"/>
<dbReference type="Gene3D" id="1.10.510.10">
    <property type="entry name" value="Transferase(Phosphotransferase) domain 1"/>
    <property type="match status" value="1"/>
</dbReference>
<dbReference type="AlphaFoldDB" id="W4G2A6"/>
<dbReference type="RefSeq" id="XP_009836756.1">
    <property type="nucleotide sequence ID" value="XM_009838454.1"/>
</dbReference>
<dbReference type="STRING" id="112090.W4G2A6"/>
<evidence type="ECO:0000256" key="5">
    <source>
        <dbReference type="ARBA" id="ARBA00022840"/>
    </source>
</evidence>
<keyword evidence="5" id="KW-0067">ATP-binding</keyword>
<evidence type="ECO:0000256" key="3">
    <source>
        <dbReference type="ARBA" id="ARBA00022741"/>
    </source>
</evidence>
<dbReference type="GeneID" id="20813488"/>
<organism evidence="7">
    <name type="scientific">Aphanomyces astaci</name>
    <name type="common">Crayfish plague agent</name>
    <dbReference type="NCBI Taxonomy" id="112090"/>
    <lineage>
        <taxon>Eukaryota</taxon>
        <taxon>Sar</taxon>
        <taxon>Stramenopiles</taxon>
        <taxon>Oomycota</taxon>
        <taxon>Saprolegniomycetes</taxon>
        <taxon>Saprolegniales</taxon>
        <taxon>Verrucalvaceae</taxon>
        <taxon>Aphanomyces</taxon>
    </lineage>
</organism>
<proteinExistence type="predicted"/>
<gene>
    <name evidence="7" type="ORF">H257_11492</name>
</gene>
<dbReference type="SMART" id="SM00220">
    <property type="entry name" value="S_TKc"/>
    <property type="match status" value="1"/>
</dbReference>
<evidence type="ECO:0000256" key="1">
    <source>
        <dbReference type="ARBA" id="ARBA00022527"/>
    </source>
</evidence>
<dbReference type="Pfam" id="PF00069">
    <property type="entry name" value="Pkinase"/>
    <property type="match status" value="1"/>
</dbReference>
<sequence>MESIEKLQLLGKGGVGRVYLCKDNLTGQTVAVKQVVRNSPSRIKRLDAEKAALGRILQRSFDVDDSTYLVMDVLPGEPVYKSLWRHQRGFPEAFAKQCAAQVVVALLDLHGRGFMHRDVKTGNVLLDPATGRCHLIDFGFAKPLVRDDGTLDGRAMSFVGTHYAMAPEVYRCSHQQRDNYYTVAVDWWALGVFVFELLHGSPPWPYKCEDGELVRYAATLEQPLEFPSHSHFANPHVRDLLSVLFMCSQLLCVDPSARLTGVAVQRHPWFCDVNWEDLVVACSTAEMGLLRDIISSSTAPDSAESLTSAENALFAGF</sequence>
<accession>W4G2A6</accession>
<keyword evidence="2" id="KW-0808">Transferase</keyword>
<reference evidence="7" key="1">
    <citation type="submission" date="2013-12" db="EMBL/GenBank/DDBJ databases">
        <title>The Genome Sequence of Aphanomyces astaci APO3.</title>
        <authorList>
            <consortium name="The Broad Institute Genomics Platform"/>
            <person name="Russ C."/>
            <person name="Tyler B."/>
            <person name="van West P."/>
            <person name="Dieguez-Uribeondo J."/>
            <person name="Young S.K."/>
            <person name="Zeng Q."/>
            <person name="Gargeya S."/>
            <person name="Fitzgerald M."/>
            <person name="Abouelleil A."/>
            <person name="Alvarado L."/>
            <person name="Chapman S.B."/>
            <person name="Gainer-Dewar J."/>
            <person name="Goldberg J."/>
            <person name="Griggs A."/>
            <person name="Gujja S."/>
            <person name="Hansen M."/>
            <person name="Howarth C."/>
            <person name="Imamovic A."/>
            <person name="Ireland A."/>
            <person name="Larimer J."/>
            <person name="McCowan C."/>
            <person name="Murphy C."/>
            <person name="Pearson M."/>
            <person name="Poon T.W."/>
            <person name="Priest M."/>
            <person name="Roberts A."/>
            <person name="Saif S."/>
            <person name="Shea T."/>
            <person name="Sykes S."/>
            <person name="Wortman J."/>
            <person name="Nusbaum C."/>
            <person name="Birren B."/>
        </authorList>
    </citation>
    <scope>NUCLEOTIDE SEQUENCE [LARGE SCALE GENOMIC DNA]</scope>
    <source>
        <strain evidence="7">APO3</strain>
    </source>
</reference>
<keyword evidence="3" id="KW-0547">Nucleotide-binding</keyword>
<dbReference type="PROSITE" id="PS00108">
    <property type="entry name" value="PROTEIN_KINASE_ST"/>
    <property type="match status" value="1"/>
</dbReference>
<keyword evidence="1" id="KW-0723">Serine/threonine-protein kinase</keyword>
<dbReference type="SUPFAM" id="SSF56112">
    <property type="entry name" value="Protein kinase-like (PK-like)"/>
    <property type="match status" value="1"/>
</dbReference>
<dbReference type="InterPro" id="IPR011009">
    <property type="entry name" value="Kinase-like_dom_sf"/>
</dbReference>
<keyword evidence="4 7" id="KW-0418">Kinase</keyword>
<evidence type="ECO:0000313" key="7">
    <source>
        <dbReference type="EMBL" id="ETV73815.1"/>
    </source>
</evidence>
<feature type="domain" description="Protein kinase" evidence="6">
    <location>
        <begin position="4"/>
        <end position="270"/>
    </location>
</feature>